<evidence type="ECO:0000256" key="1">
    <source>
        <dbReference type="ARBA" id="ARBA00023015"/>
    </source>
</evidence>
<dbReference type="Gene3D" id="1.10.10.10">
    <property type="entry name" value="Winged helix-like DNA-binding domain superfamily/Winged helix DNA-binding domain"/>
    <property type="match status" value="1"/>
</dbReference>
<comment type="caution">
    <text evidence="5">The sequence shown here is derived from an EMBL/GenBank/DDBJ whole genome shotgun (WGS) entry which is preliminary data.</text>
</comment>
<keyword evidence="6" id="KW-1185">Reference proteome</keyword>
<gene>
    <name evidence="5" type="ORF">F4V43_06550</name>
</gene>
<evidence type="ECO:0000313" key="6">
    <source>
        <dbReference type="Proteomes" id="UP000367750"/>
    </source>
</evidence>
<keyword evidence="3" id="KW-0804">Transcription</keyword>
<dbReference type="OrthoDB" id="9800966at2"/>
<dbReference type="EMBL" id="VYKK01000005">
    <property type="protein sequence ID" value="KAA9006598.1"/>
    <property type="molecule type" value="Genomic_DNA"/>
</dbReference>
<dbReference type="PROSITE" id="PS51118">
    <property type="entry name" value="HTH_HXLR"/>
    <property type="match status" value="1"/>
</dbReference>
<dbReference type="Proteomes" id="UP000367750">
    <property type="component" value="Unassembled WGS sequence"/>
</dbReference>
<dbReference type="InterPro" id="IPR002577">
    <property type="entry name" value="HTH_HxlR"/>
</dbReference>
<reference evidence="5 6" key="1">
    <citation type="submission" date="2019-09" db="EMBL/GenBank/DDBJ databases">
        <title>Bacillus ochoae sp. nov., Paenibacillus whitsoniae sp. nov., Paenibacillus spiritus sp. nov. Isolated from the Mars Exploration Rover during spacecraft assembly.</title>
        <authorList>
            <person name="Seuylemezian A."/>
            <person name="Vaishampayan P."/>
        </authorList>
    </citation>
    <scope>NUCLEOTIDE SEQUENCE [LARGE SCALE GENOMIC DNA]</scope>
    <source>
        <strain evidence="5 6">MER_111</strain>
    </source>
</reference>
<evidence type="ECO:0000256" key="2">
    <source>
        <dbReference type="ARBA" id="ARBA00023125"/>
    </source>
</evidence>
<feature type="domain" description="HTH hxlR-type" evidence="4">
    <location>
        <begin position="7"/>
        <end position="106"/>
    </location>
</feature>
<evidence type="ECO:0000256" key="3">
    <source>
        <dbReference type="ARBA" id="ARBA00023163"/>
    </source>
</evidence>
<dbReference type="AlphaFoldDB" id="A0A5J5GFN1"/>
<protein>
    <submittedName>
        <fullName evidence="5">Helix-turn-helix transcriptional regulator</fullName>
    </submittedName>
</protein>
<sequence length="109" mass="12392">MNDFHMCPRFEKAVDILSKRWVALIVFVLIPGPRRFGEIESCLSNLSGKVLSERLKELEHEGIVERHVYPEIPVRIEYSLSAKGQALAPILGEIGSWSSEWIELEGSTR</sequence>
<dbReference type="InterPro" id="IPR036388">
    <property type="entry name" value="WH-like_DNA-bd_sf"/>
</dbReference>
<name>A0A5J5GFN1_9BACL</name>
<organism evidence="5 6">
    <name type="scientific">Paenibacillus spiritus</name>
    <dbReference type="NCBI Taxonomy" id="2496557"/>
    <lineage>
        <taxon>Bacteria</taxon>
        <taxon>Bacillati</taxon>
        <taxon>Bacillota</taxon>
        <taxon>Bacilli</taxon>
        <taxon>Bacillales</taxon>
        <taxon>Paenibacillaceae</taxon>
        <taxon>Paenibacillus</taxon>
    </lineage>
</organism>
<dbReference type="Pfam" id="PF01638">
    <property type="entry name" value="HxlR"/>
    <property type="match status" value="1"/>
</dbReference>
<keyword evidence="2" id="KW-0238">DNA-binding</keyword>
<proteinExistence type="predicted"/>
<evidence type="ECO:0000259" key="4">
    <source>
        <dbReference type="PROSITE" id="PS51118"/>
    </source>
</evidence>
<dbReference type="SUPFAM" id="SSF46785">
    <property type="entry name" value="Winged helix' DNA-binding domain"/>
    <property type="match status" value="1"/>
</dbReference>
<dbReference type="PANTHER" id="PTHR33204:SF1">
    <property type="entry name" value="TRANSCRIPTIONAL REGULATOR, MARR FAMILY"/>
    <property type="match status" value="1"/>
</dbReference>
<dbReference type="GO" id="GO:0003677">
    <property type="term" value="F:DNA binding"/>
    <property type="evidence" value="ECO:0007669"/>
    <property type="project" value="UniProtKB-KW"/>
</dbReference>
<dbReference type="InterPro" id="IPR036390">
    <property type="entry name" value="WH_DNA-bd_sf"/>
</dbReference>
<dbReference type="RefSeq" id="WP_150457428.1">
    <property type="nucleotide sequence ID" value="NZ_VYKK01000005.1"/>
</dbReference>
<accession>A0A5J5GFN1</accession>
<keyword evidence="1" id="KW-0805">Transcription regulation</keyword>
<dbReference type="PANTHER" id="PTHR33204">
    <property type="entry name" value="TRANSCRIPTIONAL REGULATOR, MARR FAMILY"/>
    <property type="match status" value="1"/>
</dbReference>
<evidence type="ECO:0000313" key="5">
    <source>
        <dbReference type="EMBL" id="KAA9006598.1"/>
    </source>
</evidence>